<protein>
    <submittedName>
        <fullName evidence="1">Hypotheticial protein</fullName>
    </submittedName>
</protein>
<name>C1LF19_SCHJA</name>
<accession>C1LF19</accession>
<dbReference type="EMBL" id="FN317566">
    <property type="protein sequence ID" value="CAX73297.1"/>
    <property type="molecule type" value="mRNA"/>
</dbReference>
<sequence length="42" mass="4639">MAGAKIVVGVMSKELKKTESYVNGGQNPNFSRRKLLDVWSVT</sequence>
<dbReference type="AlphaFoldDB" id="C1LF19"/>
<reference evidence="1" key="2">
    <citation type="submission" date="2009-03" db="EMBL/GenBank/DDBJ databases">
        <authorList>
            <person name="Gang L."/>
        </authorList>
    </citation>
    <scope>NUCLEOTIDE SEQUENCE</scope>
    <source>
        <strain evidence="1">Anhui</strain>
    </source>
</reference>
<evidence type="ECO:0000313" key="1">
    <source>
        <dbReference type="EMBL" id="CAX73297.1"/>
    </source>
</evidence>
<proteinExistence type="evidence at transcript level"/>
<reference evidence="1" key="1">
    <citation type="journal article" date="2009" name="Nature">
        <title>The Schistosoma japonicum genome reveals features of host-parasite interplay.</title>
        <authorList>
            <person name="Liu F."/>
            <person name="Zhou Y."/>
            <person name="Wang Z.Q."/>
            <person name="Lu G."/>
            <person name="Zheng H."/>
            <person name="Brindley P.J."/>
            <person name="McManus D.P."/>
            <person name="Blair D."/>
            <person name="Zhang Q.H."/>
            <person name="Zhong Y."/>
            <person name="Wang S."/>
            <person name="Han Z.G."/>
            <person name="Chen Z."/>
        </authorList>
    </citation>
    <scope>NUCLEOTIDE SEQUENCE</scope>
    <source>
        <strain evidence="1">Anhui</strain>
    </source>
</reference>
<organism evidence="1">
    <name type="scientific">Schistosoma japonicum</name>
    <name type="common">Blood fluke</name>
    <dbReference type="NCBI Taxonomy" id="6182"/>
    <lineage>
        <taxon>Eukaryota</taxon>
        <taxon>Metazoa</taxon>
        <taxon>Spiralia</taxon>
        <taxon>Lophotrochozoa</taxon>
        <taxon>Platyhelminthes</taxon>
        <taxon>Trematoda</taxon>
        <taxon>Digenea</taxon>
        <taxon>Strigeidida</taxon>
        <taxon>Schistosomatoidea</taxon>
        <taxon>Schistosomatidae</taxon>
        <taxon>Schistosoma</taxon>
    </lineage>
</organism>